<keyword evidence="4" id="KW-0964">Secreted</keyword>
<gene>
    <name evidence="13" type="ORF">HNY73_016792</name>
</gene>
<evidence type="ECO:0000313" key="14">
    <source>
        <dbReference type="Proteomes" id="UP000807504"/>
    </source>
</evidence>
<dbReference type="PANTHER" id="PTHR24171">
    <property type="entry name" value="ANKYRIN REPEAT DOMAIN-CONTAINING PROTEIN 39-RELATED"/>
    <property type="match status" value="1"/>
</dbReference>
<organism evidence="13 14">
    <name type="scientific">Argiope bruennichi</name>
    <name type="common">Wasp spider</name>
    <name type="synonym">Aranea bruennichi</name>
    <dbReference type="NCBI Taxonomy" id="94029"/>
    <lineage>
        <taxon>Eukaryota</taxon>
        <taxon>Metazoa</taxon>
        <taxon>Ecdysozoa</taxon>
        <taxon>Arthropoda</taxon>
        <taxon>Chelicerata</taxon>
        <taxon>Arachnida</taxon>
        <taxon>Araneae</taxon>
        <taxon>Araneomorphae</taxon>
        <taxon>Entelegynae</taxon>
        <taxon>Araneoidea</taxon>
        <taxon>Araneidae</taxon>
        <taxon>Argiope</taxon>
    </lineage>
</organism>
<evidence type="ECO:0000256" key="4">
    <source>
        <dbReference type="ARBA" id="ARBA00022525"/>
    </source>
</evidence>
<evidence type="ECO:0000256" key="8">
    <source>
        <dbReference type="ARBA" id="ARBA00022737"/>
    </source>
</evidence>
<dbReference type="GO" id="GO:0005576">
    <property type="term" value="C:extracellular region"/>
    <property type="evidence" value="ECO:0007669"/>
    <property type="project" value="UniProtKB-SubCell"/>
</dbReference>
<dbReference type="GO" id="GO:0044231">
    <property type="term" value="C:host cell presynaptic membrane"/>
    <property type="evidence" value="ECO:0007669"/>
    <property type="project" value="UniProtKB-KW"/>
</dbReference>
<name>A0A8T0ENH1_ARGBR</name>
<protein>
    <submittedName>
        <fullName evidence="13">Ankyrin-3 like protein</fullName>
    </submittedName>
</protein>
<evidence type="ECO:0000256" key="2">
    <source>
        <dbReference type="ARBA" id="ARBA00004613"/>
    </source>
</evidence>
<evidence type="ECO:0000256" key="12">
    <source>
        <dbReference type="PROSITE-ProRule" id="PRU00023"/>
    </source>
</evidence>
<keyword evidence="7" id="KW-0528">Neurotoxin</keyword>
<comment type="subcellular location">
    <subcellularLocation>
        <location evidence="2">Secreted</location>
    </subcellularLocation>
    <subcellularLocation>
        <location evidence="1">Target cell membrane</location>
    </subcellularLocation>
</comment>
<feature type="repeat" description="ANK" evidence="12">
    <location>
        <begin position="151"/>
        <end position="183"/>
    </location>
</feature>
<dbReference type="InterPro" id="IPR036770">
    <property type="entry name" value="Ankyrin_rpt-contain_sf"/>
</dbReference>
<feature type="repeat" description="ANK" evidence="12">
    <location>
        <begin position="36"/>
        <end position="70"/>
    </location>
</feature>
<accession>A0A8T0ENH1</accession>
<dbReference type="AlphaFoldDB" id="A0A8T0ENH1"/>
<evidence type="ECO:0000256" key="9">
    <source>
        <dbReference type="ARBA" id="ARBA00023028"/>
    </source>
</evidence>
<dbReference type="PANTHER" id="PTHR24171:SF8">
    <property type="entry name" value="BRCA1-ASSOCIATED RING DOMAIN PROTEIN 1"/>
    <property type="match status" value="1"/>
</dbReference>
<reference evidence="13" key="1">
    <citation type="journal article" date="2020" name="bioRxiv">
        <title>Chromosome-level reference genome of the European wasp spider Argiope bruennichi: a resource for studies on range expansion and evolutionary adaptation.</title>
        <authorList>
            <person name="Sheffer M.M."/>
            <person name="Hoppe A."/>
            <person name="Krehenwinkel H."/>
            <person name="Uhl G."/>
            <person name="Kuss A.W."/>
            <person name="Jensen L."/>
            <person name="Jensen C."/>
            <person name="Gillespie R.G."/>
            <person name="Hoff K.J."/>
            <person name="Prost S."/>
        </authorList>
    </citation>
    <scope>NUCLEOTIDE SEQUENCE</scope>
</reference>
<proteinExistence type="predicted"/>
<dbReference type="GO" id="GO:0090729">
    <property type="term" value="F:toxin activity"/>
    <property type="evidence" value="ECO:0007669"/>
    <property type="project" value="UniProtKB-KW"/>
</dbReference>
<dbReference type="SMART" id="SM00248">
    <property type="entry name" value="ANK"/>
    <property type="match status" value="5"/>
</dbReference>
<keyword evidence="10 12" id="KW-0040">ANK repeat</keyword>
<reference evidence="13" key="2">
    <citation type="submission" date="2020-06" db="EMBL/GenBank/DDBJ databases">
        <authorList>
            <person name="Sheffer M."/>
        </authorList>
    </citation>
    <scope>NUCLEOTIDE SEQUENCE</scope>
</reference>
<dbReference type="GO" id="GO:0085020">
    <property type="term" value="P:protein K6-linked ubiquitination"/>
    <property type="evidence" value="ECO:0007669"/>
    <property type="project" value="TreeGrafter"/>
</dbReference>
<keyword evidence="11" id="KW-1053">Target membrane</keyword>
<evidence type="ECO:0000256" key="5">
    <source>
        <dbReference type="ARBA" id="ARBA00022537"/>
    </source>
</evidence>
<dbReference type="GO" id="GO:0031436">
    <property type="term" value="C:BRCA1-BARD1 complex"/>
    <property type="evidence" value="ECO:0007669"/>
    <property type="project" value="TreeGrafter"/>
</dbReference>
<evidence type="ECO:0000256" key="7">
    <source>
        <dbReference type="ARBA" id="ARBA00022699"/>
    </source>
</evidence>
<dbReference type="Pfam" id="PF12796">
    <property type="entry name" value="Ank_2"/>
    <property type="match status" value="2"/>
</dbReference>
<sequence>MEFPNLMHHCFKVFSDLNRVRKLLAGGLDPNHQTYGGTTPFHWACMNPAPNIEVVRCLIQAGADINLENHMGYTPLHFAVIQRKRLVVKEFIGQGALINAQNYLGMSALHFAVTDFALFGTPILDRTHLDIWIVKKLLKPQYIDCDLINSNGDTPLMLSVRDYHIESVVQLLRSKANPNICNKDFQTPLHVAFSHPPSDIEIELLICGANIYAVDRHGITPLDILMNFTLDDENEEWIHKPVVDRLAEDIYPDYFVEILYLVQKWNLCEILEMTICSRKRGKGTELTNIATLLSKIDIIHLISKHLIREDIFCLIVAFSNMRIPKSLQDVQERSYYFAFNLE</sequence>
<feature type="repeat" description="ANK" evidence="12">
    <location>
        <begin position="71"/>
        <end position="103"/>
    </location>
</feature>
<dbReference type="GO" id="GO:0004842">
    <property type="term" value="F:ubiquitin-protein transferase activity"/>
    <property type="evidence" value="ECO:0007669"/>
    <property type="project" value="TreeGrafter"/>
</dbReference>
<dbReference type="SUPFAM" id="SSF48403">
    <property type="entry name" value="Ankyrin repeat"/>
    <property type="match status" value="1"/>
</dbReference>
<dbReference type="InterPro" id="IPR002110">
    <property type="entry name" value="Ankyrin_rpt"/>
</dbReference>
<dbReference type="PROSITE" id="PS50297">
    <property type="entry name" value="ANK_REP_REGION"/>
    <property type="match status" value="2"/>
</dbReference>
<keyword evidence="9" id="KW-0638">Presynaptic neurotoxin</keyword>
<dbReference type="EMBL" id="JABXBU010002227">
    <property type="protein sequence ID" value="KAF8774216.1"/>
    <property type="molecule type" value="Genomic_DNA"/>
</dbReference>
<keyword evidence="8" id="KW-0677">Repeat</keyword>
<evidence type="ECO:0000256" key="3">
    <source>
        <dbReference type="ARBA" id="ARBA00022483"/>
    </source>
</evidence>
<keyword evidence="6" id="KW-0800">Toxin</keyword>
<dbReference type="GO" id="GO:0070531">
    <property type="term" value="C:BRCA1-A complex"/>
    <property type="evidence" value="ECO:0007669"/>
    <property type="project" value="TreeGrafter"/>
</dbReference>
<keyword evidence="11" id="KW-0472">Membrane</keyword>
<keyword evidence="14" id="KW-1185">Reference proteome</keyword>
<evidence type="ECO:0000256" key="1">
    <source>
        <dbReference type="ARBA" id="ARBA00004175"/>
    </source>
</evidence>
<evidence type="ECO:0000256" key="10">
    <source>
        <dbReference type="ARBA" id="ARBA00023043"/>
    </source>
</evidence>
<evidence type="ECO:0000313" key="13">
    <source>
        <dbReference type="EMBL" id="KAF8774216.1"/>
    </source>
</evidence>
<keyword evidence="5" id="KW-1052">Target cell membrane</keyword>
<dbReference type="GO" id="GO:0006887">
    <property type="term" value="P:exocytosis"/>
    <property type="evidence" value="ECO:0007669"/>
    <property type="project" value="UniProtKB-KW"/>
</dbReference>
<evidence type="ECO:0000256" key="11">
    <source>
        <dbReference type="ARBA" id="ARBA00023298"/>
    </source>
</evidence>
<dbReference type="PROSITE" id="PS50088">
    <property type="entry name" value="ANK_REPEAT"/>
    <property type="match status" value="3"/>
</dbReference>
<evidence type="ECO:0000256" key="6">
    <source>
        <dbReference type="ARBA" id="ARBA00022656"/>
    </source>
</evidence>
<dbReference type="GO" id="GO:0044218">
    <property type="term" value="C:other organism cell membrane"/>
    <property type="evidence" value="ECO:0007669"/>
    <property type="project" value="UniProtKB-KW"/>
</dbReference>
<keyword evidence="3" id="KW-0268">Exocytosis</keyword>
<dbReference type="Gene3D" id="1.25.40.20">
    <property type="entry name" value="Ankyrin repeat-containing domain"/>
    <property type="match status" value="2"/>
</dbReference>
<dbReference type="Proteomes" id="UP000807504">
    <property type="component" value="Unassembled WGS sequence"/>
</dbReference>
<comment type="caution">
    <text evidence="13">The sequence shown here is derived from an EMBL/GenBank/DDBJ whole genome shotgun (WGS) entry which is preliminary data.</text>
</comment>